<dbReference type="InterPro" id="IPR000477">
    <property type="entry name" value="RT_dom"/>
</dbReference>
<dbReference type="EMBL" id="BQNB010011217">
    <property type="protein sequence ID" value="GJS87680.1"/>
    <property type="molecule type" value="Genomic_DNA"/>
</dbReference>
<dbReference type="InterPro" id="IPR043502">
    <property type="entry name" value="DNA/RNA_pol_sf"/>
</dbReference>
<dbReference type="PANTHER" id="PTHR24559:SF444">
    <property type="entry name" value="REVERSE TRANSCRIPTASE DOMAIN-CONTAINING PROTEIN"/>
    <property type="match status" value="1"/>
</dbReference>
<feature type="domain" description="Reverse transcriptase" evidence="2">
    <location>
        <begin position="259"/>
        <end position="345"/>
    </location>
</feature>
<dbReference type="SUPFAM" id="SSF56672">
    <property type="entry name" value="DNA/RNA polymerases"/>
    <property type="match status" value="1"/>
</dbReference>
<evidence type="ECO:0000256" key="1">
    <source>
        <dbReference type="SAM" id="MobiDB-lite"/>
    </source>
</evidence>
<dbReference type="Pfam" id="PF00078">
    <property type="entry name" value="RVT_1"/>
    <property type="match status" value="1"/>
</dbReference>
<dbReference type="Proteomes" id="UP001151760">
    <property type="component" value="Unassembled WGS sequence"/>
</dbReference>
<keyword evidence="4" id="KW-1185">Reference proteome</keyword>
<feature type="compositionally biased region" description="Basic and acidic residues" evidence="1">
    <location>
        <begin position="162"/>
        <end position="176"/>
    </location>
</feature>
<dbReference type="Gene3D" id="3.30.70.270">
    <property type="match status" value="1"/>
</dbReference>
<reference evidence="3" key="1">
    <citation type="journal article" date="2022" name="Int. J. Mol. Sci.">
        <title>Draft Genome of Tanacetum Coccineum: Genomic Comparison of Closely Related Tanacetum-Family Plants.</title>
        <authorList>
            <person name="Yamashiro T."/>
            <person name="Shiraishi A."/>
            <person name="Nakayama K."/>
            <person name="Satake H."/>
        </authorList>
    </citation>
    <scope>NUCLEOTIDE SEQUENCE</scope>
</reference>
<protein>
    <recommendedName>
        <fullName evidence="2">Reverse transcriptase domain-containing protein</fullName>
    </recommendedName>
</protein>
<dbReference type="PANTHER" id="PTHR24559">
    <property type="entry name" value="TRANSPOSON TY3-I GAG-POL POLYPROTEIN"/>
    <property type="match status" value="1"/>
</dbReference>
<organism evidence="3 4">
    <name type="scientific">Tanacetum coccineum</name>
    <dbReference type="NCBI Taxonomy" id="301880"/>
    <lineage>
        <taxon>Eukaryota</taxon>
        <taxon>Viridiplantae</taxon>
        <taxon>Streptophyta</taxon>
        <taxon>Embryophyta</taxon>
        <taxon>Tracheophyta</taxon>
        <taxon>Spermatophyta</taxon>
        <taxon>Magnoliopsida</taxon>
        <taxon>eudicotyledons</taxon>
        <taxon>Gunneridae</taxon>
        <taxon>Pentapetalae</taxon>
        <taxon>asterids</taxon>
        <taxon>campanulids</taxon>
        <taxon>Asterales</taxon>
        <taxon>Asteraceae</taxon>
        <taxon>Asteroideae</taxon>
        <taxon>Anthemideae</taxon>
        <taxon>Anthemidinae</taxon>
        <taxon>Tanacetum</taxon>
    </lineage>
</organism>
<comment type="caution">
    <text evidence="3">The sequence shown here is derived from an EMBL/GenBank/DDBJ whole genome shotgun (WGS) entry which is preliminary data.</text>
</comment>
<evidence type="ECO:0000259" key="2">
    <source>
        <dbReference type="Pfam" id="PF00078"/>
    </source>
</evidence>
<dbReference type="InterPro" id="IPR043128">
    <property type="entry name" value="Rev_trsase/Diguanyl_cyclase"/>
</dbReference>
<accession>A0ABQ4ZCX8</accession>
<name>A0ABQ4ZCX8_9ASTR</name>
<reference evidence="3" key="2">
    <citation type="submission" date="2022-01" db="EMBL/GenBank/DDBJ databases">
        <authorList>
            <person name="Yamashiro T."/>
            <person name="Shiraishi A."/>
            <person name="Satake H."/>
            <person name="Nakayama K."/>
        </authorList>
    </citation>
    <scope>NUCLEOTIDE SEQUENCE</scope>
</reference>
<evidence type="ECO:0000313" key="3">
    <source>
        <dbReference type="EMBL" id="GJS87680.1"/>
    </source>
</evidence>
<feature type="region of interest" description="Disordered" evidence="1">
    <location>
        <begin position="118"/>
        <end position="176"/>
    </location>
</feature>
<sequence length="476" mass="53883">MNCPVVVEAMIEGFRVRRIHVDGGSSSEVMYEHCFRSLSYRTRGMRENPNGHNGVCGGQESVPYNALLGRTGMRSLGAVASTIHSMMKFPTSNGIATISTTRETLRECRQIEEAQDLSRHARVTDPTPMQTSSEVANPRLSLAPVETRPRRPGKEPMQLDGTEGRQKLDKGRRLPKSSVEEKINVDIFAWTTANMTSIPKAITDHILNTYPHIKPKAQKKRSLAPDRRKVVTGEVNEWLMAGIVRRVRYPTWVANPVLVKKVDGSWRMCIDFKDLNKACPKDLYPLSEIDWKIESLMGFQYKCFLDAYKGYHQIQMTKKDEEKTAFHTEEGVFCYTKMPFGLKNARVNDAGVLAFECALHVDARGSINPESDKWLNAMNVEMQSMRDNKVWELVDLPPNGKIVGTNGSLKRRPTWMERLGVVPTIEEPINMYCDNTGAIAIAKYHGVAKGARHFRAKVHYLRETIEMGDVRIEKLT</sequence>
<gene>
    <name evidence="3" type="ORF">Tco_0770316</name>
</gene>
<proteinExistence type="predicted"/>
<evidence type="ECO:0000313" key="4">
    <source>
        <dbReference type="Proteomes" id="UP001151760"/>
    </source>
</evidence>
<dbReference type="InterPro" id="IPR053134">
    <property type="entry name" value="RNA-dir_DNA_polymerase"/>
</dbReference>
<dbReference type="Gene3D" id="3.10.10.10">
    <property type="entry name" value="HIV Type 1 Reverse Transcriptase, subunit A, domain 1"/>
    <property type="match status" value="1"/>
</dbReference>
<dbReference type="CDD" id="cd01647">
    <property type="entry name" value="RT_LTR"/>
    <property type="match status" value="1"/>
</dbReference>